<dbReference type="RefSeq" id="WP_185372875.1">
    <property type="nucleotide sequence ID" value="NZ_JAARNB010000001.1"/>
</dbReference>
<evidence type="ECO:0000313" key="2">
    <source>
        <dbReference type="Proteomes" id="UP000532866"/>
    </source>
</evidence>
<evidence type="ECO:0000313" key="1">
    <source>
        <dbReference type="EMBL" id="MBC1331056.1"/>
    </source>
</evidence>
<dbReference type="AlphaFoldDB" id="A0A7X0TNM2"/>
<organism evidence="1 2">
    <name type="scientific">Listeria booriae</name>
    <dbReference type="NCBI Taxonomy" id="1552123"/>
    <lineage>
        <taxon>Bacteria</taxon>
        <taxon>Bacillati</taxon>
        <taxon>Bacillota</taxon>
        <taxon>Bacilli</taxon>
        <taxon>Bacillales</taxon>
        <taxon>Listeriaceae</taxon>
        <taxon>Listeria</taxon>
    </lineage>
</organism>
<name>A0A7X0TNM2_9LIST</name>
<accession>A0A7X0TNM2</accession>
<reference evidence="1 2" key="1">
    <citation type="submission" date="2020-03" db="EMBL/GenBank/DDBJ databases">
        <title>Soil Listeria distribution.</title>
        <authorList>
            <person name="Liao J."/>
            <person name="Wiedmann M."/>
        </authorList>
    </citation>
    <scope>NUCLEOTIDE SEQUENCE [LARGE SCALE GENOMIC DNA]</scope>
    <source>
        <strain evidence="1 2">FSL L7-1833</strain>
    </source>
</reference>
<comment type="caution">
    <text evidence="1">The sequence shown here is derived from an EMBL/GenBank/DDBJ whole genome shotgun (WGS) entry which is preliminary data.</text>
</comment>
<proteinExistence type="predicted"/>
<dbReference type="Proteomes" id="UP000532866">
    <property type="component" value="Unassembled WGS sequence"/>
</dbReference>
<gene>
    <name evidence="1" type="ORF">HB759_03745</name>
</gene>
<protein>
    <submittedName>
        <fullName evidence="1">Uncharacterized protein</fullName>
    </submittedName>
</protein>
<dbReference type="EMBL" id="JAAROL010000001">
    <property type="protein sequence ID" value="MBC1331056.1"/>
    <property type="molecule type" value="Genomic_DNA"/>
</dbReference>
<sequence>MTNKFMLRVADDYVITLEEYEALLAREAKEFWERLDEDEKEAYNNDFNKYAEEISMSDWDFVPCDKDGNKLSWEDAL</sequence>